<gene>
    <name evidence="6" type="ORF">JOE57_003593</name>
</gene>
<evidence type="ECO:0000313" key="7">
    <source>
        <dbReference type="Proteomes" id="UP000704762"/>
    </source>
</evidence>
<dbReference type="InterPro" id="IPR001375">
    <property type="entry name" value="Peptidase_S9_cat"/>
</dbReference>
<proteinExistence type="predicted"/>
<dbReference type="GO" id="GO:0004177">
    <property type="term" value="F:aminopeptidase activity"/>
    <property type="evidence" value="ECO:0007669"/>
    <property type="project" value="UniProtKB-KW"/>
</dbReference>
<evidence type="ECO:0000259" key="5">
    <source>
        <dbReference type="Pfam" id="PF00326"/>
    </source>
</evidence>
<reference evidence="6 7" key="1">
    <citation type="submission" date="2021-01" db="EMBL/GenBank/DDBJ databases">
        <title>Sequencing the genomes of 1000 actinobacteria strains.</title>
        <authorList>
            <person name="Klenk H.-P."/>
        </authorList>
    </citation>
    <scope>NUCLEOTIDE SEQUENCE [LARGE SCALE GENOMIC DNA]</scope>
    <source>
        <strain evidence="6 7">DSM 18662</strain>
    </source>
</reference>
<dbReference type="Pfam" id="PF00326">
    <property type="entry name" value="Peptidase_S9"/>
    <property type="match status" value="1"/>
</dbReference>
<organism evidence="6 7">
    <name type="scientific">Microlunatus panaciterrae</name>
    <dbReference type="NCBI Taxonomy" id="400768"/>
    <lineage>
        <taxon>Bacteria</taxon>
        <taxon>Bacillati</taxon>
        <taxon>Actinomycetota</taxon>
        <taxon>Actinomycetes</taxon>
        <taxon>Propionibacteriales</taxon>
        <taxon>Propionibacteriaceae</taxon>
        <taxon>Microlunatus</taxon>
    </lineage>
</organism>
<comment type="caution">
    <text evidence="6">The sequence shown here is derived from an EMBL/GenBank/DDBJ whole genome shotgun (WGS) entry which is preliminary data.</text>
</comment>
<accession>A0ABS2RNV0</accession>
<feature type="region of interest" description="Disordered" evidence="4">
    <location>
        <begin position="1"/>
        <end position="44"/>
    </location>
</feature>
<dbReference type="PANTHER" id="PTHR42776">
    <property type="entry name" value="SERINE PEPTIDASE S9 FAMILY MEMBER"/>
    <property type="match status" value="1"/>
</dbReference>
<dbReference type="Proteomes" id="UP000704762">
    <property type="component" value="Unassembled WGS sequence"/>
</dbReference>
<evidence type="ECO:0000256" key="4">
    <source>
        <dbReference type="SAM" id="MobiDB-lite"/>
    </source>
</evidence>
<dbReference type="RefSeq" id="WP_338041382.1">
    <property type="nucleotide sequence ID" value="NZ_BAAAQP010000003.1"/>
</dbReference>
<dbReference type="InterPro" id="IPR029058">
    <property type="entry name" value="AB_hydrolase_fold"/>
</dbReference>
<dbReference type="EMBL" id="JAFBCF010000001">
    <property type="protein sequence ID" value="MBM7800672.1"/>
    <property type="molecule type" value="Genomic_DNA"/>
</dbReference>
<evidence type="ECO:0000313" key="6">
    <source>
        <dbReference type="EMBL" id="MBM7800672.1"/>
    </source>
</evidence>
<dbReference type="PANTHER" id="PTHR42776:SF13">
    <property type="entry name" value="DIPEPTIDYL-PEPTIDASE 5"/>
    <property type="match status" value="1"/>
</dbReference>
<keyword evidence="6" id="KW-0031">Aminopeptidase</keyword>
<keyword evidence="7" id="KW-1185">Reference proteome</keyword>
<dbReference type="Gene3D" id="3.40.50.1820">
    <property type="entry name" value="alpha/beta hydrolase"/>
    <property type="match status" value="1"/>
</dbReference>
<evidence type="ECO:0000256" key="3">
    <source>
        <dbReference type="ARBA" id="ARBA00022825"/>
    </source>
</evidence>
<dbReference type="SUPFAM" id="SSF82171">
    <property type="entry name" value="DPP6 N-terminal domain-like"/>
    <property type="match status" value="1"/>
</dbReference>
<sequence length="718" mass="77720">MPNDAEKLAEGDHARTDLDHRPVTGAGDRADLSADSEPEKPLGSPWEDLRAYVAAPRLGSLALANDGTLLVSVAQLDHKQTGYTSAWWKVDAQGRQPARRYTRSVEGEAAAAFLSDGSLLFTSKRPVPATGEEDGGDAGVIWCLPAGGGEAYVVARRDGGWQGIVTARDAELALFAAAVHAGVEDEKADAKKRALRKKKKVSAILHEGYPVRFWDHDLGPEEQRLFAVDLTASRVDGDGDFAPTADQLRNLIPDAGRGIGSAGSLSAAGDVLVLDWQTARSRGEVVSSVIAVDVATGERTVLAEDDNYEFVGAVVSADGGLVACSRETPSTPDRAPDQQLWLIERASGEGRLLAENWDRWATPVTFSPDGRTLYVTVDEDGHGPIYAVDVATGGRRRLTEEGTFGSVVMSADGATLYAVRSSYLDPGTVVAIGTAGGELTELRAPTDYPELPGRLEDVETVAADGARVRGYLLLPERASAEAPAPLALWIHGGPLGSWNAWSWRWCPWLLVSRGYAVLLPDPALSTGYGRDFVQRGWGAWGAAPYTDLMAITDEAEKRADIDETRTAAMGGSFGGYMANWVAGHTDRFDAIVTHASLWNLESFGPTTDASWYWAREMTPTMQQANSPHRFADRISTPMLVIHGDKDYRVPISEGLALWWALVSGHDGDPRELPHKFLYFPDENHWILTPQHSIVWYETVLSFMESTVLGGNFVRAETL</sequence>
<keyword evidence="3" id="KW-0720">Serine protease</keyword>
<evidence type="ECO:0000256" key="1">
    <source>
        <dbReference type="ARBA" id="ARBA00022729"/>
    </source>
</evidence>
<keyword evidence="2" id="KW-0378">Hydrolase</keyword>
<keyword evidence="1" id="KW-0732">Signal</keyword>
<protein>
    <submittedName>
        <fullName evidence="6">Dipeptidyl aminopeptidase/acylaminoacyl peptidase</fullName>
    </submittedName>
</protein>
<keyword evidence="6" id="KW-0645">Protease</keyword>
<feature type="domain" description="Peptidase S9 prolyl oligopeptidase catalytic" evidence="5">
    <location>
        <begin position="501"/>
        <end position="705"/>
    </location>
</feature>
<evidence type="ECO:0000256" key="2">
    <source>
        <dbReference type="ARBA" id="ARBA00022801"/>
    </source>
</evidence>
<dbReference type="SUPFAM" id="SSF53474">
    <property type="entry name" value="alpha/beta-Hydrolases"/>
    <property type="match status" value="1"/>
</dbReference>
<dbReference type="Pfam" id="PF07676">
    <property type="entry name" value="PD40"/>
    <property type="match status" value="1"/>
</dbReference>
<name>A0ABS2RNV0_9ACTN</name>
<dbReference type="Gene3D" id="2.120.10.30">
    <property type="entry name" value="TolB, C-terminal domain"/>
    <property type="match status" value="1"/>
</dbReference>
<feature type="compositionally biased region" description="Basic and acidic residues" evidence="4">
    <location>
        <begin position="1"/>
        <end position="40"/>
    </location>
</feature>
<dbReference type="InterPro" id="IPR011659">
    <property type="entry name" value="WD40"/>
</dbReference>
<dbReference type="InterPro" id="IPR011042">
    <property type="entry name" value="6-blade_b-propeller_TolB-like"/>
</dbReference>